<name>A0A4Y7TUY9_COPMI</name>
<dbReference type="OrthoDB" id="423313at2759"/>
<dbReference type="Gene3D" id="3.40.50.11350">
    <property type="match status" value="1"/>
</dbReference>
<dbReference type="CDD" id="cd11296">
    <property type="entry name" value="O-FucT_like"/>
    <property type="match status" value="1"/>
</dbReference>
<reference evidence="2 3" key="1">
    <citation type="journal article" date="2019" name="Nat. Ecol. Evol.">
        <title>Megaphylogeny resolves global patterns of mushroom evolution.</title>
        <authorList>
            <person name="Varga T."/>
            <person name="Krizsan K."/>
            <person name="Foldi C."/>
            <person name="Dima B."/>
            <person name="Sanchez-Garcia M."/>
            <person name="Sanchez-Ramirez S."/>
            <person name="Szollosi G.J."/>
            <person name="Szarkandi J.G."/>
            <person name="Papp V."/>
            <person name="Albert L."/>
            <person name="Andreopoulos W."/>
            <person name="Angelini C."/>
            <person name="Antonin V."/>
            <person name="Barry K.W."/>
            <person name="Bougher N.L."/>
            <person name="Buchanan P."/>
            <person name="Buyck B."/>
            <person name="Bense V."/>
            <person name="Catcheside P."/>
            <person name="Chovatia M."/>
            <person name="Cooper J."/>
            <person name="Damon W."/>
            <person name="Desjardin D."/>
            <person name="Finy P."/>
            <person name="Geml J."/>
            <person name="Haridas S."/>
            <person name="Hughes K."/>
            <person name="Justo A."/>
            <person name="Karasinski D."/>
            <person name="Kautmanova I."/>
            <person name="Kiss B."/>
            <person name="Kocsube S."/>
            <person name="Kotiranta H."/>
            <person name="LaButti K.M."/>
            <person name="Lechner B.E."/>
            <person name="Liimatainen K."/>
            <person name="Lipzen A."/>
            <person name="Lukacs Z."/>
            <person name="Mihaltcheva S."/>
            <person name="Morgado L.N."/>
            <person name="Niskanen T."/>
            <person name="Noordeloos M.E."/>
            <person name="Ohm R.A."/>
            <person name="Ortiz-Santana B."/>
            <person name="Ovrebo C."/>
            <person name="Racz N."/>
            <person name="Riley R."/>
            <person name="Savchenko A."/>
            <person name="Shiryaev A."/>
            <person name="Soop K."/>
            <person name="Spirin V."/>
            <person name="Szebenyi C."/>
            <person name="Tomsovsky M."/>
            <person name="Tulloss R.E."/>
            <person name="Uehling J."/>
            <person name="Grigoriev I.V."/>
            <person name="Vagvolgyi C."/>
            <person name="Papp T."/>
            <person name="Martin F.M."/>
            <person name="Miettinen O."/>
            <person name="Hibbett D.S."/>
            <person name="Nagy L.G."/>
        </authorList>
    </citation>
    <scope>NUCLEOTIDE SEQUENCE [LARGE SCALE GENOMIC DNA]</scope>
    <source>
        <strain evidence="2 3">FP101781</strain>
    </source>
</reference>
<comment type="caution">
    <text evidence="2">The sequence shown here is derived from an EMBL/GenBank/DDBJ whole genome shotgun (WGS) entry which is preliminary data.</text>
</comment>
<feature type="chain" id="PRO_5021399875" description="GDP-fucose protein O-fucosyltransferase" evidence="1">
    <location>
        <begin position="17"/>
        <end position="459"/>
    </location>
</feature>
<dbReference type="AlphaFoldDB" id="A0A4Y7TUY9"/>
<evidence type="ECO:0008006" key="4">
    <source>
        <dbReference type="Google" id="ProtNLM"/>
    </source>
</evidence>
<gene>
    <name evidence="2" type="ORF">FA13DRAFT_1726452</name>
</gene>
<evidence type="ECO:0000313" key="2">
    <source>
        <dbReference type="EMBL" id="TEB37369.1"/>
    </source>
</evidence>
<accession>A0A4Y7TUY9</accession>
<dbReference type="STRING" id="71717.A0A4Y7TUY9"/>
<evidence type="ECO:0000256" key="1">
    <source>
        <dbReference type="SAM" id="SignalP"/>
    </source>
</evidence>
<keyword evidence="1" id="KW-0732">Signal</keyword>
<organism evidence="2 3">
    <name type="scientific">Coprinellus micaceus</name>
    <name type="common">Glistening ink-cap mushroom</name>
    <name type="synonym">Coprinus micaceus</name>
    <dbReference type="NCBI Taxonomy" id="71717"/>
    <lineage>
        <taxon>Eukaryota</taxon>
        <taxon>Fungi</taxon>
        <taxon>Dikarya</taxon>
        <taxon>Basidiomycota</taxon>
        <taxon>Agaricomycotina</taxon>
        <taxon>Agaricomycetes</taxon>
        <taxon>Agaricomycetidae</taxon>
        <taxon>Agaricales</taxon>
        <taxon>Agaricineae</taxon>
        <taxon>Psathyrellaceae</taxon>
        <taxon>Coprinellus</taxon>
    </lineage>
</organism>
<protein>
    <recommendedName>
        <fullName evidence="4">GDP-fucose protein O-fucosyltransferase</fullName>
    </recommendedName>
</protein>
<feature type="signal peptide" evidence="1">
    <location>
        <begin position="1"/>
        <end position="16"/>
    </location>
</feature>
<keyword evidence="3" id="KW-1185">Reference proteome</keyword>
<dbReference type="Proteomes" id="UP000298030">
    <property type="component" value="Unassembled WGS sequence"/>
</dbReference>
<evidence type="ECO:0000313" key="3">
    <source>
        <dbReference type="Proteomes" id="UP000298030"/>
    </source>
</evidence>
<dbReference type="EMBL" id="QPFP01000004">
    <property type="protein sequence ID" value="TEB37369.1"/>
    <property type="molecule type" value="Genomic_DNA"/>
</dbReference>
<proteinExistence type="predicted"/>
<sequence length="459" mass="52004">MFLLLCMLIVIGSTLSLFSLSTTAAPRRDWIPSVNFGGACQKQEVLDDVAPTEVLQVEPWDSSRYVLGSPTAKYRDNLRNDTNYITSWANAGFTNQFISLVNMIYLGMLTDRVPIVPPFAPDHHITREAGIITFGEIFNLTHLRATLRIPILEWRDVKDLPSSSALQPYDAVEVEDIGCWSTRQESSNSATPAETHIRHLGIDPSYTRTPGYTRMTPGRDDSHVIFSKLAAVVYPKRPYRREMENLPLMVESRYHQHRLPPDPQLTCFDILYYGTSGAEVFEWRFGFSPVWNMVGKHLLFNQRLVERSRGYLRRAFSLGEHESIPPFIAIHIRQGDFGLQCNLPGHCLGSVDLFVDAVKRQEKQLLASKGMVVGRWLVSSDSTDPKFWDEVNALGWSYFDHEAEQTLEKCGEWQTPLVDMVAHSLAAGFVGTEDSTFSLVGGRRVEDWNNGSYELVTQH</sequence>